<reference evidence="2" key="1">
    <citation type="journal article" date="2014" name="Science">
        <title>Ancient hybridizations among the ancestral genomes of bread wheat.</title>
        <authorList>
            <consortium name="International Wheat Genome Sequencing Consortium,"/>
            <person name="Marcussen T."/>
            <person name="Sandve S.R."/>
            <person name="Heier L."/>
            <person name="Spannagl M."/>
            <person name="Pfeifer M."/>
            <person name="Jakobsen K.S."/>
            <person name="Wulff B.B."/>
            <person name="Steuernagel B."/>
            <person name="Mayer K.F."/>
            <person name="Olsen O.A."/>
        </authorList>
    </citation>
    <scope>NUCLEOTIDE SEQUENCE [LARGE SCALE GENOMIC DNA]</scope>
    <source>
        <strain evidence="2">cv. AL8/78</strain>
    </source>
</reference>
<evidence type="ECO:0000313" key="2">
    <source>
        <dbReference type="Proteomes" id="UP000015105"/>
    </source>
</evidence>
<keyword evidence="2" id="KW-1185">Reference proteome</keyword>
<dbReference type="Gramene" id="AET3Gv20815100.9">
    <property type="protein sequence ID" value="AET3Gv20815100.9"/>
    <property type="gene ID" value="AET3Gv20815100"/>
</dbReference>
<organism evidence="1 2">
    <name type="scientific">Aegilops tauschii subsp. strangulata</name>
    <name type="common">Goatgrass</name>
    <dbReference type="NCBI Taxonomy" id="200361"/>
    <lineage>
        <taxon>Eukaryota</taxon>
        <taxon>Viridiplantae</taxon>
        <taxon>Streptophyta</taxon>
        <taxon>Embryophyta</taxon>
        <taxon>Tracheophyta</taxon>
        <taxon>Spermatophyta</taxon>
        <taxon>Magnoliopsida</taxon>
        <taxon>Liliopsida</taxon>
        <taxon>Poales</taxon>
        <taxon>Poaceae</taxon>
        <taxon>BOP clade</taxon>
        <taxon>Pooideae</taxon>
        <taxon>Triticodae</taxon>
        <taxon>Triticeae</taxon>
        <taxon>Triticinae</taxon>
        <taxon>Aegilops</taxon>
    </lineage>
</organism>
<proteinExistence type="predicted"/>
<dbReference type="Proteomes" id="UP000015105">
    <property type="component" value="Chromosome 3D"/>
</dbReference>
<reference evidence="1" key="3">
    <citation type="journal article" date="2017" name="Nature">
        <title>Genome sequence of the progenitor of the wheat D genome Aegilops tauschii.</title>
        <authorList>
            <person name="Luo M.C."/>
            <person name="Gu Y.Q."/>
            <person name="Puiu D."/>
            <person name="Wang H."/>
            <person name="Twardziok S.O."/>
            <person name="Deal K.R."/>
            <person name="Huo N."/>
            <person name="Zhu T."/>
            <person name="Wang L."/>
            <person name="Wang Y."/>
            <person name="McGuire P.E."/>
            <person name="Liu S."/>
            <person name="Long H."/>
            <person name="Ramasamy R.K."/>
            <person name="Rodriguez J.C."/>
            <person name="Van S.L."/>
            <person name="Yuan L."/>
            <person name="Wang Z."/>
            <person name="Xia Z."/>
            <person name="Xiao L."/>
            <person name="Anderson O.D."/>
            <person name="Ouyang S."/>
            <person name="Liang Y."/>
            <person name="Zimin A.V."/>
            <person name="Pertea G."/>
            <person name="Qi P."/>
            <person name="Bennetzen J.L."/>
            <person name="Dai X."/>
            <person name="Dawson M.W."/>
            <person name="Muller H.G."/>
            <person name="Kugler K."/>
            <person name="Rivarola-Duarte L."/>
            <person name="Spannagl M."/>
            <person name="Mayer K.F.X."/>
            <person name="Lu F.H."/>
            <person name="Bevan M.W."/>
            <person name="Leroy P."/>
            <person name="Li P."/>
            <person name="You F.M."/>
            <person name="Sun Q."/>
            <person name="Liu Z."/>
            <person name="Lyons E."/>
            <person name="Wicker T."/>
            <person name="Salzberg S.L."/>
            <person name="Devos K.M."/>
            <person name="Dvorak J."/>
        </authorList>
    </citation>
    <scope>NUCLEOTIDE SEQUENCE [LARGE SCALE GENOMIC DNA]</scope>
    <source>
        <strain evidence="1">cv. AL8/78</strain>
    </source>
</reference>
<dbReference type="AlphaFoldDB" id="A0A453FX17"/>
<evidence type="ECO:0000313" key="1">
    <source>
        <dbReference type="EnsemblPlants" id="AET3Gv20815100.9"/>
    </source>
</evidence>
<dbReference type="EnsemblPlants" id="AET3Gv20815100.9">
    <property type="protein sequence ID" value="AET3Gv20815100.9"/>
    <property type="gene ID" value="AET3Gv20815100"/>
</dbReference>
<name>A0A453FX17_AEGTS</name>
<sequence>WELRYLIINVAPEPKDLQEADQSRILLRQTLSRIPLSSSAIKTARAIHKPLS</sequence>
<accession>A0A453FX17</accession>
<reference evidence="1" key="5">
    <citation type="journal article" date="2021" name="G3 (Bethesda)">
        <title>Aegilops tauschii genome assembly Aet v5.0 features greater sequence contiguity and improved annotation.</title>
        <authorList>
            <person name="Wang L."/>
            <person name="Zhu T."/>
            <person name="Rodriguez J.C."/>
            <person name="Deal K.R."/>
            <person name="Dubcovsky J."/>
            <person name="McGuire P.E."/>
            <person name="Lux T."/>
            <person name="Spannagl M."/>
            <person name="Mayer K.F.X."/>
            <person name="Baldrich P."/>
            <person name="Meyers B.C."/>
            <person name="Huo N."/>
            <person name="Gu Y.Q."/>
            <person name="Zhou H."/>
            <person name="Devos K.M."/>
            <person name="Bennetzen J.L."/>
            <person name="Unver T."/>
            <person name="Budak H."/>
            <person name="Gulick P.J."/>
            <person name="Galiba G."/>
            <person name="Kalapos B."/>
            <person name="Nelson D.R."/>
            <person name="Li P."/>
            <person name="You F.M."/>
            <person name="Luo M.C."/>
            <person name="Dvorak J."/>
        </authorList>
    </citation>
    <scope>NUCLEOTIDE SEQUENCE [LARGE SCALE GENOMIC DNA]</scope>
    <source>
        <strain evidence="1">cv. AL8/78</strain>
    </source>
</reference>
<protein>
    <submittedName>
        <fullName evidence="1">Uncharacterized protein</fullName>
    </submittedName>
</protein>
<reference evidence="1" key="4">
    <citation type="submission" date="2019-03" db="UniProtKB">
        <authorList>
            <consortium name="EnsemblPlants"/>
        </authorList>
    </citation>
    <scope>IDENTIFICATION</scope>
</reference>
<reference evidence="2" key="2">
    <citation type="journal article" date="2017" name="Nat. Plants">
        <title>The Aegilops tauschii genome reveals multiple impacts of transposons.</title>
        <authorList>
            <person name="Zhao G."/>
            <person name="Zou C."/>
            <person name="Li K."/>
            <person name="Wang K."/>
            <person name="Li T."/>
            <person name="Gao L."/>
            <person name="Zhang X."/>
            <person name="Wang H."/>
            <person name="Yang Z."/>
            <person name="Liu X."/>
            <person name="Jiang W."/>
            <person name="Mao L."/>
            <person name="Kong X."/>
            <person name="Jiao Y."/>
            <person name="Jia J."/>
        </authorList>
    </citation>
    <scope>NUCLEOTIDE SEQUENCE [LARGE SCALE GENOMIC DNA]</scope>
    <source>
        <strain evidence="2">cv. AL8/78</strain>
    </source>
</reference>